<dbReference type="InterPro" id="IPR004860">
    <property type="entry name" value="LAGLIDADG_dom"/>
</dbReference>
<geneLocation type="mitochondrion" evidence="2"/>
<dbReference type="Pfam" id="PF03161">
    <property type="entry name" value="LAGLIDADG_2"/>
    <property type="match status" value="1"/>
</dbReference>
<dbReference type="GO" id="GO:0004519">
    <property type="term" value="F:endonuclease activity"/>
    <property type="evidence" value="ECO:0007669"/>
    <property type="project" value="UniProtKB-KW"/>
</dbReference>
<name>A0A650BXQ7_9CHLO</name>
<sequence length="175" mass="20593">MVGVLIDIVFGNRTSIEIICFTSILKIKTLFFSKEPRFLERRSIWEMETVSHHMWNEYAQLFYPDGTKEVPSDILLEQWLTPRAIAYWYMDDGAIANPNRKATSLNYHGFSLEDNSRLVRFLQKKYGLNTWIKFNKKRPMIMISGHSKMSELVLPFIIPSMHYKFPGPRLRSKPS</sequence>
<keyword evidence="2" id="KW-0378">Hydrolase</keyword>
<reference evidence="2" key="1">
    <citation type="journal article" date="2019" name="PeerJ">
        <title>The inflated mitochondrial genomes of siphonous green algae reflect processes driving expansion of noncoding DNA and proliferation of introns.</title>
        <authorList>
            <person name="Repetti S.I."/>
            <person name="Jackson C.J."/>
            <person name="Judd L.M."/>
            <person name="Wick R.R."/>
            <person name="Holt K.E."/>
            <person name="Verbruggen H."/>
        </authorList>
    </citation>
    <scope>NUCLEOTIDE SEQUENCE</scope>
    <source>
        <strain evidence="2">SAG6.99</strain>
    </source>
</reference>
<dbReference type="SUPFAM" id="SSF55608">
    <property type="entry name" value="Homing endonucleases"/>
    <property type="match status" value="1"/>
</dbReference>
<dbReference type="RefSeq" id="YP_009720777.1">
    <property type="nucleotide sequence ID" value="NC_045361.1"/>
</dbReference>
<dbReference type="Gene3D" id="3.10.28.10">
    <property type="entry name" value="Homing endonucleases"/>
    <property type="match status" value="1"/>
</dbReference>
<dbReference type="GeneID" id="42903368"/>
<organism evidence="2">
    <name type="scientific">Ostreobium quekettii</name>
    <dbReference type="NCBI Taxonomy" id="121088"/>
    <lineage>
        <taxon>Eukaryota</taxon>
        <taxon>Viridiplantae</taxon>
        <taxon>Chlorophyta</taxon>
        <taxon>core chlorophytes</taxon>
        <taxon>Ulvophyceae</taxon>
        <taxon>TCBD clade</taxon>
        <taxon>Bryopsidales</taxon>
        <taxon>Ostreobineae</taxon>
        <taxon>Ostreobiaceae</taxon>
        <taxon>Ostreobium</taxon>
    </lineage>
</organism>
<keyword evidence="2" id="KW-0540">Nuclease</keyword>
<evidence type="ECO:0000313" key="2">
    <source>
        <dbReference type="EMBL" id="QGQ61989.1"/>
    </source>
</evidence>
<protein>
    <submittedName>
        <fullName evidence="2">Putative LAGLIDADG endonuclease</fullName>
    </submittedName>
</protein>
<proteinExistence type="predicted"/>
<accession>A0A650BXQ7</accession>
<dbReference type="EMBL" id="MN514984">
    <property type="protein sequence ID" value="QGQ61989.1"/>
    <property type="molecule type" value="Genomic_DNA"/>
</dbReference>
<dbReference type="InterPro" id="IPR027434">
    <property type="entry name" value="Homing_endonucl"/>
</dbReference>
<keyword evidence="2" id="KW-0255">Endonuclease</keyword>
<gene>
    <name evidence="2" type="primary">orf175</name>
</gene>
<keyword evidence="2" id="KW-0496">Mitochondrion</keyword>
<evidence type="ECO:0000259" key="1">
    <source>
        <dbReference type="Pfam" id="PF03161"/>
    </source>
</evidence>
<dbReference type="AlphaFoldDB" id="A0A650BXQ7"/>
<feature type="domain" description="Homing endonuclease LAGLIDADG" evidence="1">
    <location>
        <begin position="38"/>
        <end position="147"/>
    </location>
</feature>